<evidence type="ECO:0000313" key="3">
    <source>
        <dbReference type="Proteomes" id="UP000217790"/>
    </source>
</evidence>
<protein>
    <submittedName>
        <fullName evidence="2">Uncharacterized protein</fullName>
    </submittedName>
</protein>
<dbReference type="Proteomes" id="UP000217790">
    <property type="component" value="Unassembled WGS sequence"/>
</dbReference>
<accession>A0A2H3D7S0</accession>
<dbReference type="AlphaFoldDB" id="A0A2H3D7S0"/>
<dbReference type="EMBL" id="KZ293662">
    <property type="protein sequence ID" value="PBK91281.1"/>
    <property type="molecule type" value="Genomic_DNA"/>
</dbReference>
<evidence type="ECO:0000313" key="2">
    <source>
        <dbReference type="EMBL" id="PBK91281.1"/>
    </source>
</evidence>
<keyword evidence="3" id="KW-1185">Reference proteome</keyword>
<name>A0A2H3D7S0_ARMGA</name>
<organism evidence="2 3">
    <name type="scientific">Armillaria gallica</name>
    <name type="common">Bulbous honey fungus</name>
    <name type="synonym">Armillaria bulbosa</name>
    <dbReference type="NCBI Taxonomy" id="47427"/>
    <lineage>
        <taxon>Eukaryota</taxon>
        <taxon>Fungi</taxon>
        <taxon>Dikarya</taxon>
        <taxon>Basidiomycota</taxon>
        <taxon>Agaricomycotina</taxon>
        <taxon>Agaricomycetes</taxon>
        <taxon>Agaricomycetidae</taxon>
        <taxon>Agaricales</taxon>
        <taxon>Marasmiineae</taxon>
        <taxon>Physalacriaceae</taxon>
        <taxon>Armillaria</taxon>
    </lineage>
</organism>
<dbReference type="InParanoid" id="A0A2H3D7S0"/>
<sequence>MPPSPNYVPYVLRTPSPSMYTRFATHVRGFNVGQDNRPVAPTTNYDPWADRYPTPPPAAGIASKEFWDNIDIPYSAYFPSNHDLPDHCTPPPAGYRSNTMWDQPPVVTRICLRLGS</sequence>
<gene>
    <name evidence="2" type="ORF">ARMGADRAFT_1082088</name>
</gene>
<reference evidence="3" key="1">
    <citation type="journal article" date="2017" name="Nat. Ecol. Evol.">
        <title>Genome expansion and lineage-specific genetic innovations in the forest pathogenic fungi Armillaria.</title>
        <authorList>
            <person name="Sipos G."/>
            <person name="Prasanna A.N."/>
            <person name="Walter M.C."/>
            <person name="O'Connor E."/>
            <person name="Balint B."/>
            <person name="Krizsan K."/>
            <person name="Kiss B."/>
            <person name="Hess J."/>
            <person name="Varga T."/>
            <person name="Slot J."/>
            <person name="Riley R."/>
            <person name="Boka B."/>
            <person name="Rigling D."/>
            <person name="Barry K."/>
            <person name="Lee J."/>
            <person name="Mihaltcheva S."/>
            <person name="LaButti K."/>
            <person name="Lipzen A."/>
            <person name="Waldron R."/>
            <person name="Moloney N.M."/>
            <person name="Sperisen C."/>
            <person name="Kredics L."/>
            <person name="Vagvoelgyi C."/>
            <person name="Patrignani A."/>
            <person name="Fitzpatrick D."/>
            <person name="Nagy I."/>
            <person name="Doyle S."/>
            <person name="Anderson J.B."/>
            <person name="Grigoriev I.V."/>
            <person name="Gueldener U."/>
            <person name="Muensterkoetter M."/>
            <person name="Nagy L.G."/>
        </authorList>
    </citation>
    <scope>NUCLEOTIDE SEQUENCE [LARGE SCALE GENOMIC DNA]</scope>
    <source>
        <strain evidence="3">Ar21-2</strain>
    </source>
</reference>
<evidence type="ECO:0000256" key="1">
    <source>
        <dbReference type="SAM" id="MobiDB-lite"/>
    </source>
</evidence>
<proteinExistence type="predicted"/>
<feature type="region of interest" description="Disordered" evidence="1">
    <location>
        <begin position="32"/>
        <end position="52"/>
    </location>
</feature>